<feature type="coiled-coil region" evidence="3">
    <location>
        <begin position="50"/>
        <end position="84"/>
    </location>
</feature>
<dbReference type="InterPro" id="IPR045063">
    <property type="entry name" value="Dynamin_N"/>
</dbReference>
<evidence type="ECO:0000259" key="5">
    <source>
        <dbReference type="SMART" id="SM00053"/>
    </source>
</evidence>
<dbReference type="Gene3D" id="2.120.10.80">
    <property type="entry name" value="Kelch-type beta propeller"/>
    <property type="match status" value="2"/>
</dbReference>
<dbReference type="InterPro" id="IPR022812">
    <property type="entry name" value="Dynamin"/>
</dbReference>
<reference evidence="6" key="1">
    <citation type="submission" date="2021-02" db="EMBL/GenBank/DDBJ databases">
        <authorList>
            <person name="Dougan E. K."/>
            <person name="Rhodes N."/>
            <person name="Thang M."/>
            <person name="Chan C."/>
        </authorList>
    </citation>
    <scope>NUCLEOTIDE SEQUENCE</scope>
</reference>
<dbReference type="Pfam" id="PF24681">
    <property type="entry name" value="Kelch_KLHDC2_KLHL20_DRC7"/>
    <property type="match status" value="1"/>
</dbReference>
<dbReference type="SMART" id="SM00612">
    <property type="entry name" value="Kelch"/>
    <property type="match status" value="5"/>
</dbReference>
<keyword evidence="3" id="KW-0175">Coiled coil</keyword>
<dbReference type="PANTHER" id="PTHR24412:SF489">
    <property type="entry name" value="RING FINGER DOMAIN AND KELCH REPEAT-CONTAINING PROTEIN DDB_G0271372"/>
    <property type="match status" value="1"/>
</dbReference>
<dbReference type="Gene3D" id="3.40.50.300">
    <property type="entry name" value="P-loop containing nucleotide triphosphate hydrolases"/>
    <property type="match status" value="1"/>
</dbReference>
<keyword evidence="1" id="KW-0880">Kelch repeat</keyword>
<protein>
    <submittedName>
        <fullName evidence="6">Klhl3 protein</fullName>
    </submittedName>
</protein>
<name>A0A812KSG0_9DINO</name>
<feature type="domain" description="Dynamin GTPase" evidence="5">
    <location>
        <begin position="445"/>
        <end position="698"/>
    </location>
</feature>
<dbReference type="PRINTS" id="PR00195">
    <property type="entry name" value="DYNAMIN"/>
</dbReference>
<evidence type="ECO:0000256" key="3">
    <source>
        <dbReference type="SAM" id="Coils"/>
    </source>
</evidence>
<dbReference type="InterPro" id="IPR006652">
    <property type="entry name" value="Kelch_1"/>
</dbReference>
<evidence type="ECO:0000256" key="4">
    <source>
        <dbReference type="SAM" id="MobiDB-lite"/>
    </source>
</evidence>
<dbReference type="SMART" id="SM00053">
    <property type="entry name" value="DYNc"/>
    <property type="match status" value="1"/>
</dbReference>
<organism evidence="6 7">
    <name type="scientific">Symbiodinium natans</name>
    <dbReference type="NCBI Taxonomy" id="878477"/>
    <lineage>
        <taxon>Eukaryota</taxon>
        <taxon>Sar</taxon>
        <taxon>Alveolata</taxon>
        <taxon>Dinophyceae</taxon>
        <taxon>Suessiales</taxon>
        <taxon>Symbiodiniaceae</taxon>
        <taxon>Symbiodinium</taxon>
    </lineage>
</organism>
<sequence length="1383" mass="153876">MLPAARGCNTYERVEIERWLETTTEPRDPYSNIPLRSKDLRENADLREGIREWSAQNAEHVKQMADLQRQLRDAQLALETARKHVPKRFVCGLSKQVMKRPIRARDENLYDETAFQEYVRLSETSGQLVSPVTEKPMEPGYDHEAELEEEIRRFLKENFPAKEPAWRQSVVKTADDAPAEWPALMSTRLMSPRTFAKQAAMTEAAFHGSVSFEEGSEIKTVVSFPGQYQEDWQCLVRRSVKRSAFEKDATEDPGQPCRHYVSGSTACVFLPQGSKFFGGHVPNEDGTSDVCWCQDLYEKKQSFGCRWFEEWRLRLQTAVERKHTLVVVYKAGQKGVGRVGLAWPPRIECSAARRGDAGLGVSQRGEVAWLLRHGLAFEEEDIDDYRRRLAADIKLELKELQSPLPSLRDMQPQFMAHLDLELDGLRDRIADDSHALDDQGSLHRLSVLFSALDELNDVLVATLGSWRAPFLVVFGAESVGKSSLLQRLSLLPFFPTDKSRCTRMPVRLEIRRTATPHPATMQVWNVAEQKWDGPARSISLEVSESQIHGEMNKLVEEAAGGGEFCLDKEIHIKASSTTLPPMNLVDLPGLVQADAALATQTQQLLQRYTQDSQEQDIFLAIVPASEAPANWAVMQLIKDRHLEERTIGVITKFDRLGEDEHEDLFPILRGEQVKGLVPLSQHGFVAVANVTKKREPGESFTEWMARKAQLEKDKFAIDLEMKPFVEKQQATIGAVVHSISRGYSWHVAHNWLPLTAKRLLAVWTGCCEELLKMGLPFASGQLEGAALAKFKDAATRELKRRLGFVVKRAHELFWSAAAKPVQDYLKKQLEALACQEVKLLELPTFFETACEDIVAKLPPLETFASGLLEEALAALGPQEEDAFRLERLPCLVEELQKKLREAQPRLDVEKARDGVAKVLRSAFFEQKHLRMEAGQDRTVKVSFDAEALAARFEGALVSAFEGFGSEKQIEVEVISPAVEATQSVPEACLELRRQVFAHMETCAEALEKLVKTRTSLAESLDSSSKALEPRSKVLQQWLLGEAVPRACEAISGDSPSDQSFRSPACNFVTSVLNEMVEQRRLCQQQEEEVAKLAQMAPQEFDAALCPPMSHETHAATAAALDGKIYVMGGFFTRRAVQVFDTASGSWGGAPALTCERWFAAAAVVGNRIYMTGGWEGKGSQSRSSMETWIPGSSEGWRPGKNPKARRSAHAAVELAGKLVLLGGRDGQHQWLKHVQSFDPSSQTWQDLPPLREPRAALAAATLGGKIFVVGGYDGSSVLCSVEIFDPAEGSWSSGPRLGRARNSHVAEAVSGRLYVLGGDTSEAIRSTEVFDPSRGCWAEGPTLKHPRDMSAAAAWDKTLYVLGGYSFHPDVSETAKSVEVLPS</sequence>
<dbReference type="SUPFAM" id="SSF57850">
    <property type="entry name" value="RING/U-box"/>
    <property type="match status" value="2"/>
</dbReference>
<comment type="caution">
    <text evidence="6">The sequence shown here is derived from an EMBL/GenBank/DDBJ whole genome shotgun (WGS) entry which is preliminary data.</text>
</comment>
<keyword evidence="7" id="KW-1185">Reference proteome</keyword>
<dbReference type="OrthoDB" id="415706at2759"/>
<dbReference type="InterPro" id="IPR013083">
    <property type="entry name" value="Znf_RING/FYVE/PHD"/>
</dbReference>
<evidence type="ECO:0000313" key="6">
    <source>
        <dbReference type="EMBL" id="CAE7235462.1"/>
    </source>
</evidence>
<feature type="region of interest" description="Disordered" evidence="4">
    <location>
        <begin position="1180"/>
        <end position="1203"/>
    </location>
</feature>
<dbReference type="SUPFAM" id="SSF117281">
    <property type="entry name" value="Kelch motif"/>
    <property type="match status" value="1"/>
</dbReference>
<dbReference type="InterPro" id="IPR027417">
    <property type="entry name" value="P-loop_NTPase"/>
</dbReference>
<keyword evidence="2" id="KW-0677">Repeat</keyword>
<dbReference type="GO" id="GO:0003924">
    <property type="term" value="F:GTPase activity"/>
    <property type="evidence" value="ECO:0007669"/>
    <property type="project" value="InterPro"/>
</dbReference>
<dbReference type="InterPro" id="IPR003613">
    <property type="entry name" value="Ubox_domain"/>
</dbReference>
<dbReference type="EMBL" id="CAJNDS010000810">
    <property type="protein sequence ID" value="CAE7235462.1"/>
    <property type="molecule type" value="Genomic_DNA"/>
</dbReference>
<dbReference type="Gene3D" id="3.30.40.10">
    <property type="entry name" value="Zinc/RING finger domain, C3HC4 (zinc finger)"/>
    <property type="match status" value="2"/>
</dbReference>
<dbReference type="GO" id="GO:0004842">
    <property type="term" value="F:ubiquitin-protein transferase activity"/>
    <property type="evidence" value="ECO:0007669"/>
    <property type="project" value="InterPro"/>
</dbReference>
<dbReference type="Pfam" id="PF04564">
    <property type="entry name" value="U-box"/>
    <property type="match status" value="1"/>
</dbReference>
<proteinExistence type="predicted"/>
<dbReference type="InterPro" id="IPR001401">
    <property type="entry name" value="Dynamin_GTPase"/>
</dbReference>
<dbReference type="GO" id="GO:0016567">
    <property type="term" value="P:protein ubiquitination"/>
    <property type="evidence" value="ECO:0007669"/>
    <property type="project" value="InterPro"/>
</dbReference>
<dbReference type="GO" id="GO:0005525">
    <property type="term" value="F:GTP binding"/>
    <property type="evidence" value="ECO:0007669"/>
    <property type="project" value="InterPro"/>
</dbReference>
<evidence type="ECO:0000256" key="1">
    <source>
        <dbReference type="ARBA" id="ARBA00022441"/>
    </source>
</evidence>
<dbReference type="Proteomes" id="UP000604046">
    <property type="component" value="Unassembled WGS sequence"/>
</dbReference>
<gene>
    <name evidence="6" type="primary">klhl3</name>
    <name evidence="6" type="ORF">SNAT2548_LOCUS10046</name>
</gene>
<evidence type="ECO:0000256" key="2">
    <source>
        <dbReference type="ARBA" id="ARBA00022737"/>
    </source>
</evidence>
<dbReference type="InterPro" id="IPR015915">
    <property type="entry name" value="Kelch-typ_b-propeller"/>
</dbReference>
<evidence type="ECO:0000313" key="7">
    <source>
        <dbReference type="Proteomes" id="UP000604046"/>
    </source>
</evidence>
<dbReference type="SUPFAM" id="SSF52540">
    <property type="entry name" value="P-loop containing nucleoside triphosphate hydrolases"/>
    <property type="match status" value="1"/>
</dbReference>
<dbReference type="PANTHER" id="PTHR24412">
    <property type="entry name" value="KELCH PROTEIN"/>
    <property type="match status" value="1"/>
</dbReference>
<dbReference type="Pfam" id="PF00350">
    <property type="entry name" value="Dynamin_N"/>
    <property type="match status" value="1"/>
</dbReference>
<feature type="coiled-coil region" evidence="3">
    <location>
        <begin position="1068"/>
        <end position="1095"/>
    </location>
</feature>
<accession>A0A812KSG0</accession>